<dbReference type="EMBL" id="OX459122">
    <property type="protein sequence ID" value="CAI9105325.1"/>
    <property type="molecule type" value="Genomic_DNA"/>
</dbReference>
<dbReference type="AlphaFoldDB" id="A0AAV1DBR3"/>
<gene>
    <name evidence="10" type="ORF">OLC1_LOCUS14050</name>
</gene>
<dbReference type="Gene3D" id="3.80.10.10">
    <property type="entry name" value="Ribonuclease Inhibitor"/>
    <property type="match status" value="2"/>
</dbReference>
<evidence type="ECO:0000313" key="10">
    <source>
        <dbReference type="EMBL" id="CAI9105325.1"/>
    </source>
</evidence>
<feature type="coiled-coil region" evidence="6">
    <location>
        <begin position="29"/>
        <end position="56"/>
    </location>
</feature>
<dbReference type="InterPro" id="IPR041118">
    <property type="entry name" value="Rx_N"/>
</dbReference>
<dbReference type="SUPFAM" id="SSF52047">
    <property type="entry name" value="RNI-like"/>
    <property type="match status" value="1"/>
</dbReference>
<dbReference type="GO" id="GO:0043531">
    <property type="term" value="F:ADP binding"/>
    <property type="evidence" value="ECO:0007669"/>
    <property type="project" value="InterPro"/>
</dbReference>
<dbReference type="Pfam" id="PF18052">
    <property type="entry name" value="Rx_N"/>
    <property type="match status" value="1"/>
</dbReference>
<keyword evidence="6" id="KW-0175">Coiled coil</keyword>
<organism evidence="10 11">
    <name type="scientific">Oldenlandia corymbosa var. corymbosa</name>
    <dbReference type="NCBI Taxonomy" id="529605"/>
    <lineage>
        <taxon>Eukaryota</taxon>
        <taxon>Viridiplantae</taxon>
        <taxon>Streptophyta</taxon>
        <taxon>Embryophyta</taxon>
        <taxon>Tracheophyta</taxon>
        <taxon>Spermatophyta</taxon>
        <taxon>Magnoliopsida</taxon>
        <taxon>eudicotyledons</taxon>
        <taxon>Gunneridae</taxon>
        <taxon>Pentapetalae</taxon>
        <taxon>asterids</taxon>
        <taxon>lamiids</taxon>
        <taxon>Gentianales</taxon>
        <taxon>Rubiaceae</taxon>
        <taxon>Rubioideae</taxon>
        <taxon>Spermacoceae</taxon>
        <taxon>Hedyotis-Oldenlandia complex</taxon>
        <taxon>Oldenlandia</taxon>
    </lineage>
</organism>
<evidence type="ECO:0000259" key="9">
    <source>
        <dbReference type="Pfam" id="PF25019"/>
    </source>
</evidence>
<evidence type="ECO:0000256" key="6">
    <source>
        <dbReference type="SAM" id="Coils"/>
    </source>
</evidence>
<evidence type="ECO:0000256" key="4">
    <source>
        <dbReference type="ARBA" id="ARBA00022821"/>
    </source>
</evidence>
<evidence type="ECO:0000256" key="2">
    <source>
        <dbReference type="ARBA" id="ARBA00022737"/>
    </source>
</evidence>
<keyword evidence="3" id="KW-0547">Nucleotide-binding</keyword>
<dbReference type="Pfam" id="PF25019">
    <property type="entry name" value="LRR_R13L1-DRL21"/>
    <property type="match status" value="2"/>
</dbReference>
<feature type="domain" description="NB-ARC" evidence="7">
    <location>
        <begin position="185"/>
        <end position="262"/>
    </location>
</feature>
<proteinExistence type="predicted"/>
<dbReference type="GO" id="GO:0051707">
    <property type="term" value="P:response to other organism"/>
    <property type="evidence" value="ECO:0007669"/>
    <property type="project" value="UniProtKB-ARBA"/>
</dbReference>
<dbReference type="SUPFAM" id="SSF52540">
    <property type="entry name" value="P-loop containing nucleoside triphosphate hydrolases"/>
    <property type="match status" value="1"/>
</dbReference>
<evidence type="ECO:0000256" key="1">
    <source>
        <dbReference type="ARBA" id="ARBA00022614"/>
    </source>
</evidence>
<feature type="domain" description="R13L1/DRL21-like LRR repeat region" evidence="9">
    <location>
        <begin position="682"/>
        <end position="739"/>
    </location>
</feature>
<dbReference type="Gene3D" id="1.20.5.4130">
    <property type="match status" value="1"/>
</dbReference>
<sequence>MVVDMAIGIVIESLLKIVISVAAEKMSLLAGKEEALTKLTEQLKTIKNLLMETHNKEKTNIVKKWLEKLPSIILNAQIVFEELDYEVLREKIENRKRDKARAFFSSSNPIAFIPTMNGKIKKVLREVEDVYVEAHKLRIPLADLGNSSHAPQFVRSSTDPYIDHSEFVGRREDMERVINMLNDLVLGGKRLLLVLDDVWEHNSEKWNLMKKYLLQIGGGRGSKILVTTRKDDIVSEIGRDYAYRLDILSKEESWTLFEKYAFVAGGATKTPHLEAIGRRILDSCGGLGKLRNLRTIPDFKFDKFEGRQIEELEHLDKLRGKLKLSNLDNVYSSESVAKSKLSKKCDLQTLELHWDRKREHCDDDINVMEGLEPHPNLKVLVISGYGSLEFPSWMRSRSDLSSSMRNLVKLQMSSLCKCNKLPSLGHLPCLAYLEIDTLPNLEFIGPEVYGLSNVDWATKKSTGKGSNGSYIITLFPALKVLKLLNMTSLISWFEATDFIPSKRASSSSSVQARLCPCLEEIVLEKLPNLIAIPNLGSLQKLRVLDVSSCDNLTISWEPRNPRGDEFQQHEFFPLLHRLRICNSDNVSAPICNLIPSLAPVESLQIRCNPRFWPENLYHFISLKELQLGTRWRSDDLELDYFPWPYPSISNATLNRFVSLTVLSLFGEGLPKVRSLPYQIQYLTSLTRLAIEEFTGLETLPEWLVKLECLVELGLVGCRNLKQLPEAFRRLTNLQHLIIGYCPVLGNRCTHGSGSEWPKIAHVPYVDICGNRETVSTEFCELFFSFSSYVYTLVDLILLSCVSVDDCSGIGLKVASESDVHMT</sequence>
<keyword evidence="5" id="KW-0067">ATP-binding</keyword>
<dbReference type="Proteomes" id="UP001161247">
    <property type="component" value="Chromosome 5"/>
</dbReference>
<dbReference type="InterPro" id="IPR032675">
    <property type="entry name" value="LRR_dom_sf"/>
</dbReference>
<dbReference type="InterPro" id="IPR027417">
    <property type="entry name" value="P-loop_NTPase"/>
</dbReference>
<dbReference type="GO" id="GO:0005524">
    <property type="term" value="F:ATP binding"/>
    <property type="evidence" value="ECO:0007669"/>
    <property type="project" value="UniProtKB-KW"/>
</dbReference>
<evidence type="ECO:0000313" key="11">
    <source>
        <dbReference type="Proteomes" id="UP001161247"/>
    </source>
</evidence>
<protein>
    <submittedName>
        <fullName evidence="10">OLC1v1004222C1</fullName>
    </submittedName>
</protein>
<accession>A0AAV1DBR3</accession>
<feature type="domain" description="Disease resistance N-terminal" evidence="8">
    <location>
        <begin position="10"/>
        <end position="97"/>
    </location>
</feature>
<evidence type="ECO:0000259" key="7">
    <source>
        <dbReference type="Pfam" id="PF00931"/>
    </source>
</evidence>
<keyword evidence="4" id="KW-0611">Plant defense</keyword>
<dbReference type="PANTHER" id="PTHR36766">
    <property type="entry name" value="PLANT BROAD-SPECTRUM MILDEW RESISTANCE PROTEIN RPW8"/>
    <property type="match status" value="1"/>
</dbReference>
<evidence type="ECO:0000256" key="5">
    <source>
        <dbReference type="ARBA" id="ARBA00022840"/>
    </source>
</evidence>
<evidence type="ECO:0000259" key="8">
    <source>
        <dbReference type="Pfam" id="PF18052"/>
    </source>
</evidence>
<keyword evidence="1" id="KW-0433">Leucine-rich repeat</keyword>
<dbReference type="InterPro" id="IPR002182">
    <property type="entry name" value="NB-ARC"/>
</dbReference>
<dbReference type="Pfam" id="PF00931">
    <property type="entry name" value="NB-ARC"/>
    <property type="match status" value="1"/>
</dbReference>
<reference evidence="10" key="1">
    <citation type="submission" date="2023-03" db="EMBL/GenBank/DDBJ databases">
        <authorList>
            <person name="Julca I."/>
        </authorList>
    </citation>
    <scope>NUCLEOTIDE SEQUENCE</scope>
</reference>
<dbReference type="GO" id="GO:0006952">
    <property type="term" value="P:defense response"/>
    <property type="evidence" value="ECO:0007669"/>
    <property type="project" value="UniProtKB-KW"/>
</dbReference>
<keyword evidence="11" id="KW-1185">Reference proteome</keyword>
<name>A0AAV1DBR3_OLDCO</name>
<evidence type="ECO:0000256" key="3">
    <source>
        <dbReference type="ARBA" id="ARBA00022741"/>
    </source>
</evidence>
<keyword evidence="2" id="KW-0677">Repeat</keyword>
<dbReference type="PRINTS" id="PR00364">
    <property type="entry name" value="DISEASERSIST"/>
</dbReference>
<feature type="domain" description="R13L1/DRL21-like LRR repeat region" evidence="9">
    <location>
        <begin position="309"/>
        <end position="437"/>
    </location>
</feature>
<dbReference type="InterPro" id="IPR056789">
    <property type="entry name" value="LRR_R13L1-DRL21"/>
</dbReference>
<dbReference type="Gene3D" id="3.40.50.300">
    <property type="entry name" value="P-loop containing nucleotide triphosphate hydrolases"/>
    <property type="match status" value="1"/>
</dbReference>